<reference evidence="1" key="1">
    <citation type="submission" date="2020-08" db="EMBL/GenBank/DDBJ databases">
        <title>Multicomponent nature underlies the extraordinary mechanical properties of spider dragline silk.</title>
        <authorList>
            <person name="Kono N."/>
            <person name="Nakamura H."/>
            <person name="Mori M."/>
            <person name="Yoshida Y."/>
            <person name="Ohtoshi R."/>
            <person name="Malay A.D."/>
            <person name="Moran D.A.P."/>
            <person name="Tomita M."/>
            <person name="Numata K."/>
            <person name="Arakawa K."/>
        </authorList>
    </citation>
    <scope>NUCLEOTIDE SEQUENCE</scope>
</reference>
<protein>
    <submittedName>
        <fullName evidence="1">Uncharacterized protein</fullName>
    </submittedName>
</protein>
<keyword evidence="2" id="KW-1185">Reference proteome</keyword>
<dbReference type="AlphaFoldDB" id="A0A8X6T473"/>
<gene>
    <name evidence="1" type="ORF">NPIL_67081</name>
</gene>
<evidence type="ECO:0000313" key="2">
    <source>
        <dbReference type="Proteomes" id="UP000887013"/>
    </source>
</evidence>
<name>A0A8X6T473_NEPPI</name>
<accession>A0A8X6T473</accession>
<comment type="caution">
    <text evidence="1">The sequence shown here is derived from an EMBL/GenBank/DDBJ whole genome shotgun (WGS) entry which is preliminary data.</text>
</comment>
<evidence type="ECO:0000313" key="1">
    <source>
        <dbReference type="EMBL" id="GFS75714.1"/>
    </source>
</evidence>
<proteinExistence type="predicted"/>
<sequence>MDQSSKICILNIDTFEKLSLQQTTFGNPSVREFSSRDGSVVIRPVRHEGRVIRRPLIALPYVKGNRTLLGMDFLQKVGIVLNLKRRNWFFSDSPHRTKKLLSQGDYWVAALPIHGSRSIHRGILARRPTSGGHPMGE</sequence>
<dbReference type="Proteomes" id="UP000887013">
    <property type="component" value="Unassembled WGS sequence"/>
</dbReference>
<dbReference type="EMBL" id="BMAW01096651">
    <property type="protein sequence ID" value="GFS75714.1"/>
    <property type="molecule type" value="Genomic_DNA"/>
</dbReference>
<organism evidence="1 2">
    <name type="scientific">Nephila pilipes</name>
    <name type="common">Giant wood spider</name>
    <name type="synonym">Nephila maculata</name>
    <dbReference type="NCBI Taxonomy" id="299642"/>
    <lineage>
        <taxon>Eukaryota</taxon>
        <taxon>Metazoa</taxon>
        <taxon>Ecdysozoa</taxon>
        <taxon>Arthropoda</taxon>
        <taxon>Chelicerata</taxon>
        <taxon>Arachnida</taxon>
        <taxon>Araneae</taxon>
        <taxon>Araneomorphae</taxon>
        <taxon>Entelegynae</taxon>
        <taxon>Araneoidea</taxon>
        <taxon>Nephilidae</taxon>
        <taxon>Nephila</taxon>
    </lineage>
</organism>